<dbReference type="OrthoDB" id="9804819at2"/>
<dbReference type="PANTHER" id="PTHR43335">
    <property type="entry name" value="ABC TRANSPORTER, ATP-BINDING PROTEIN"/>
    <property type="match status" value="1"/>
</dbReference>
<reference evidence="6 7" key="1">
    <citation type="submission" date="2018-04" db="EMBL/GenBank/DDBJ databases">
        <title>Novel actinobacteria from marine sediment.</title>
        <authorList>
            <person name="Ng Z.Y."/>
            <person name="Tan G.Y.A."/>
        </authorList>
    </citation>
    <scope>NUCLEOTIDE SEQUENCE [LARGE SCALE GENOMIC DNA]</scope>
    <source>
        <strain evidence="6 7">TPS81</strain>
    </source>
</reference>
<dbReference type="EMBL" id="QEIN01000022">
    <property type="protein sequence ID" value="RCV61326.1"/>
    <property type="molecule type" value="Genomic_DNA"/>
</dbReference>
<dbReference type="Pfam" id="PF00005">
    <property type="entry name" value="ABC_tran"/>
    <property type="match status" value="1"/>
</dbReference>
<comment type="similarity">
    <text evidence="1">Belongs to the ABC transporter superfamily.</text>
</comment>
<dbReference type="PROSITE" id="PS00211">
    <property type="entry name" value="ABC_TRANSPORTER_1"/>
    <property type="match status" value="1"/>
</dbReference>
<name>A0A368TA36_9ACTN</name>
<dbReference type="AlphaFoldDB" id="A0A368TA36"/>
<feature type="domain" description="ABC transporter" evidence="5">
    <location>
        <begin position="3"/>
        <end position="234"/>
    </location>
</feature>
<evidence type="ECO:0000256" key="2">
    <source>
        <dbReference type="ARBA" id="ARBA00022448"/>
    </source>
</evidence>
<dbReference type="SUPFAM" id="SSF52540">
    <property type="entry name" value="P-loop containing nucleoside triphosphate hydrolases"/>
    <property type="match status" value="1"/>
</dbReference>
<keyword evidence="3" id="KW-0547">Nucleotide-binding</keyword>
<dbReference type="PROSITE" id="PS50893">
    <property type="entry name" value="ABC_TRANSPORTER_2"/>
    <property type="match status" value="1"/>
</dbReference>
<accession>A0A368TA36</accession>
<dbReference type="GO" id="GO:0016887">
    <property type="term" value="F:ATP hydrolysis activity"/>
    <property type="evidence" value="ECO:0007669"/>
    <property type="project" value="InterPro"/>
</dbReference>
<keyword evidence="7" id="KW-1185">Reference proteome</keyword>
<evidence type="ECO:0000256" key="1">
    <source>
        <dbReference type="ARBA" id="ARBA00005417"/>
    </source>
</evidence>
<dbReference type="Proteomes" id="UP000253318">
    <property type="component" value="Unassembled WGS sequence"/>
</dbReference>
<dbReference type="Gene3D" id="3.40.50.300">
    <property type="entry name" value="P-loop containing nucleotide triphosphate hydrolases"/>
    <property type="match status" value="1"/>
</dbReference>
<gene>
    <name evidence="6" type="ORF">DEF24_04625</name>
</gene>
<evidence type="ECO:0000313" key="7">
    <source>
        <dbReference type="Proteomes" id="UP000253318"/>
    </source>
</evidence>
<dbReference type="RefSeq" id="WP_114397112.1">
    <property type="nucleotide sequence ID" value="NZ_QEIM01000027.1"/>
</dbReference>
<protein>
    <submittedName>
        <fullName evidence="6">ABC transporter ATP-binding protein</fullName>
    </submittedName>
</protein>
<dbReference type="InterPro" id="IPR017871">
    <property type="entry name" value="ABC_transporter-like_CS"/>
</dbReference>
<evidence type="ECO:0000256" key="4">
    <source>
        <dbReference type="ARBA" id="ARBA00022840"/>
    </source>
</evidence>
<sequence length="291" mass="30699">MDVTITDLTKTFGGQPALDAVNLAFGGGMLGLLGPNGAGKTTLMRLLTGVLRPTSGRVVVGGHDLAERSGRTAVKRMLGYLPQHLELYPDLTAREFLDYIGLLKGMADRRVRRARAAELLEEVGMSAAAGRRLGGLSGGMRRRVGIAQALMGDPRLIVVDEPTAGLDPEERMRFRSLLAGLGERRTVLLSTHILDDVAQTCPDVAVLAAGRVVYHGPTSGLTGAAEGRTYQVDTAGPQPAGDLTIANAVAIAGGMRYRVVAETAPPDGLPVAPVLEDGYAAVMRDARGRRR</sequence>
<comment type="caution">
    <text evidence="6">The sequence shown here is derived from an EMBL/GenBank/DDBJ whole genome shotgun (WGS) entry which is preliminary data.</text>
</comment>
<evidence type="ECO:0000313" key="6">
    <source>
        <dbReference type="EMBL" id="RCV61326.1"/>
    </source>
</evidence>
<evidence type="ECO:0000256" key="3">
    <source>
        <dbReference type="ARBA" id="ARBA00022741"/>
    </source>
</evidence>
<dbReference type="InterPro" id="IPR027417">
    <property type="entry name" value="P-loop_NTPase"/>
</dbReference>
<keyword evidence="4 6" id="KW-0067">ATP-binding</keyword>
<evidence type="ECO:0000259" key="5">
    <source>
        <dbReference type="PROSITE" id="PS50893"/>
    </source>
</evidence>
<dbReference type="InterPro" id="IPR003593">
    <property type="entry name" value="AAA+_ATPase"/>
</dbReference>
<keyword evidence="2" id="KW-0813">Transport</keyword>
<dbReference type="SMART" id="SM00382">
    <property type="entry name" value="AAA"/>
    <property type="match status" value="1"/>
</dbReference>
<dbReference type="PANTHER" id="PTHR43335:SF2">
    <property type="entry name" value="ABC TRANSPORTER, ATP-BINDING PROTEIN"/>
    <property type="match status" value="1"/>
</dbReference>
<dbReference type="GO" id="GO:0005524">
    <property type="term" value="F:ATP binding"/>
    <property type="evidence" value="ECO:0007669"/>
    <property type="project" value="UniProtKB-KW"/>
</dbReference>
<proteinExistence type="inferred from homology"/>
<dbReference type="InterPro" id="IPR003439">
    <property type="entry name" value="ABC_transporter-like_ATP-bd"/>
</dbReference>
<organism evidence="6 7">
    <name type="scientific">Marinitenerispora sediminis</name>
    <dbReference type="NCBI Taxonomy" id="1931232"/>
    <lineage>
        <taxon>Bacteria</taxon>
        <taxon>Bacillati</taxon>
        <taxon>Actinomycetota</taxon>
        <taxon>Actinomycetes</taxon>
        <taxon>Streptosporangiales</taxon>
        <taxon>Nocardiopsidaceae</taxon>
        <taxon>Marinitenerispora</taxon>
    </lineage>
</organism>